<keyword evidence="3" id="KW-0505">Motor protein</keyword>
<dbReference type="InterPro" id="IPR027417">
    <property type="entry name" value="P-loop_NTPase"/>
</dbReference>
<dbReference type="SMART" id="SM00242">
    <property type="entry name" value="MYSc"/>
    <property type="match status" value="1"/>
</dbReference>
<evidence type="ECO:0000256" key="1">
    <source>
        <dbReference type="ARBA" id="ARBA00022481"/>
    </source>
</evidence>
<dbReference type="PANTHER" id="PTHR45615">
    <property type="entry name" value="MYOSIN HEAVY CHAIN, NON-MUSCLE"/>
    <property type="match status" value="1"/>
</dbReference>
<feature type="coiled-coil region" evidence="4">
    <location>
        <begin position="369"/>
        <end position="396"/>
    </location>
</feature>
<dbReference type="GO" id="GO:0005737">
    <property type="term" value="C:cytoplasm"/>
    <property type="evidence" value="ECO:0007669"/>
    <property type="project" value="TreeGrafter"/>
</dbReference>
<dbReference type="GO" id="GO:0005524">
    <property type="term" value="F:ATP binding"/>
    <property type="evidence" value="ECO:0007669"/>
    <property type="project" value="InterPro"/>
</dbReference>
<dbReference type="Proteomes" id="UP000308365">
    <property type="component" value="Unassembled WGS sequence"/>
</dbReference>
<proteinExistence type="inferred from homology"/>
<dbReference type="GO" id="GO:0016460">
    <property type="term" value="C:myosin II complex"/>
    <property type="evidence" value="ECO:0007669"/>
    <property type="project" value="TreeGrafter"/>
</dbReference>
<sequence>MLVMEQEEKRREGIDWVSIEFGLDLQACKDLIEKPMGIFSILEEECMFHQAADVTFKTKLSDNHFGKPVHFQKPKPDNKKKYEAHFDLVHCAGVVPYNISGWLEKNKAFLNETVVAVFQKSSNRLLAKLFENYISTNTALQFGEKKGKKGASFQMVASLHKQLRCNGVLEGIRICSEGFPNRLLYADFKQRYYILNQRAFPKSKFVSSRKATEELLGSLEIDHTQYHFGITKVFLKVGFLGQLKAMRDERPSKVFTLFQARVWGKLMQIKFQRILGERDALLLIQWNVRAFMAVKGWPWMRLFFKIKPFVRSAGMGKEVAGLKEECVQLQKALEKSESPREELKAKQISLHQEKNDLLLQLQAVTGPTISSSNQTLANAEEQCESLIRSKIQLEASVQALPALGVGGEEEEEVNSQLTAGGRRLEDECSASKKKEIDDLETLLAKSQKEKRASEYKVKNLTEEVESLSEDVSRLQRAARACQQTLEDLHAEEEKTLTLSKTKLTLEQPVNELEGALEQESKARMNWEKEKCKLEGEVKLNRESMEDLESRQLQLAGKLRRKELEMNQMSSKVENEKGLVAQLQKMVKELQLEDLNEGLEETAGASLAQLEITKKQETKFQKLR</sequence>
<dbReference type="Gene3D" id="1.20.5.4820">
    <property type="match status" value="1"/>
</dbReference>
<dbReference type="PANTHER" id="PTHR45615:SF26">
    <property type="entry name" value="MYOSIN-15"/>
    <property type="match status" value="1"/>
</dbReference>
<dbReference type="EMBL" id="RWIC01000436">
    <property type="protein sequence ID" value="TKC43887.1"/>
    <property type="molecule type" value="Genomic_DNA"/>
</dbReference>
<organism evidence="6 7">
    <name type="scientific">Monodon monoceros</name>
    <name type="common">Narwhal</name>
    <name type="synonym">Ceratodon monodon</name>
    <dbReference type="NCBI Taxonomy" id="40151"/>
    <lineage>
        <taxon>Eukaryota</taxon>
        <taxon>Metazoa</taxon>
        <taxon>Chordata</taxon>
        <taxon>Craniata</taxon>
        <taxon>Vertebrata</taxon>
        <taxon>Euteleostomi</taxon>
        <taxon>Mammalia</taxon>
        <taxon>Eutheria</taxon>
        <taxon>Laurasiatheria</taxon>
        <taxon>Artiodactyla</taxon>
        <taxon>Whippomorpha</taxon>
        <taxon>Cetacea</taxon>
        <taxon>Odontoceti</taxon>
        <taxon>Monodontidae</taxon>
        <taxon>Monodon</taxon>
    </lineage>
</organism>
<feature type="coiled-coil region" evidence="4">
    <location>
        <begin position="429"/>
        <end position="592"/>
    </location>
</feature>
<keyword evidence="1" id="KW-0488">Methylation</keyword>
<accession>A0A4U1F4F0</accession>
<comment type="caution">
    <text evidence="3">Lacks conserved residue(s) required for the propagation of feature annotation.</text>
</comment>
<evidence type="ECO:0000259" key="5">
    <source>
        <dbReference type="PROSITE" id="PS51456"/>
    </source>
</evidence>
<dbReference type="Pfam" id="PF01576">
    <property type="entry name" value="Myosin_tail_1"/>
    <property type="match status" value="1"/>
</dbReference>
<comment type="caution">
    <text evidence="6">The sequence shown here is derived from an EMBL/GenBank/DDBJ whole genome shotgun (WGS) entry which is preliminary data.</text>
</comment>
<evidence type="ECO:0000256" key="4">
    <source>
        <dbReference type="SAM" id="Coils"/>
    </source>
</evidence>
<dbReference type="SUPFAM" id="SSF52540">
    <property type="entry name" value="P-loop containing nucleoside triphosphate hydrolases"/>
    <property type="match status" value="1"/>
</dbReference>
<dbReference type="GO" id="GO:0032982">
    <property type="term" value="C:myosin filament"/>
    <property type="evidence" value="ECO:0007669"/>
    <property type="project" value="TreeGrafter"/>
</dbReference>
<evidence type="ECO:0000256" key="2">
    <source>
        <dbReference type="ARBA" id="ARBA00023054"/>
    </source>
</evidence>
<dbReference type="PROSITE" id="PS51456">
    <property type="entry name" value="MYOSIN_MOTOR"/>
    <property type="match status" value="2"/>
</dbReference>
<dbReference type="InterPro" id="IPR001609">
    <property type="entry name" value="Myosin_head_motor_dom-like"/>
</dbReference>
<dbReference type="GO" id="GO:0051015">
    <property type="term" value="F:actin filament binding"/>
    <property type="evidence" value="ECO:0007669"/>
    <property type="project" value="TreeGrafter"/>
</dbReference>
<feature type="domain" description="Myosin motor" evidence="5">
    <location>
        <begin position="1"/>
        <end position="162"/>
    </location>
</feature>
<keyword evidence="2 4" id="KW-0175">Coiled coil</keyword>
<dbReference type="Gene3D" id="1.20.5.340">
    <property type="match status" value="2"/>
</dbReference>
<reference evidence="7" key="1">
    <citation type="journal article" date="2019" name="IScience">
        <title>Narwhal Genome Reveals Long-Term Low Genetic Diversity despite Current Large Abundance Size.</title>
        <authorList>
            <person name="Westbury M.V."/>
            <person name="Petersen B."/>
            <person name="Garde E."/>
            <person name="Heide-Jorgensen M.P."/>
            <person name="Lorenzen E.D."/>
        </authorList>
    </citation>
    <scope>NUCLEOTIDE SEQUENCE [LARGE SCALE GENOMIC DNA]</scope>
</reference>
<gene>
    <name evidence="6" type="ORF">EI555_015358</name>
</gene>
<keyword evidence="3" id="KW-0009">Actin-binding</keyword>
<evidence type="ECO:0000256" key="3">
    <source>
        <dbReference type="PROSITE-ProRule" id="PRU00782"/>
    </source>
</evidence>
<evidence type="ECO:0000313" key="7">
    <source>
        <dbReference type="Proteomes" id="UP000308365"/>
    </source>
</evidence>
<dbReference type="SUPFAM" id="SSF90257">
    <property type="entry name" value="Myosin rod fragments"/>
    <property type="match status" value="2"/>
</dbReference>
<name>A0A4U1F4F0_MONMO</name>
<dbReference type="Gene3D" id="1.20.58.530">
    <property type="match status" value="1"/>
</dbReference>
<dbReference type="GO" id="GO:0000146">
    <property type="term" value="F:microfilament motor activity"/>
    <property type="evidence" value="ECO:0007669"/>
    <property type="project" value="TreeGrafter"/>
</dbReference>
<feature type="domain" description="Myosin motor" evidence="5">
    <location>
        <begin position="163"/>
        <end position="248"/>
    </location>
</feature>
<evidence type="ECO:0000313" key="6">
    <source>
        <dbReference type="EMBL" id="TKC43887.1"/>
    </source>
</evidence>
<keyword evidence="3" id="KW-0518">Myosin</keyword>
<dbReference type="Pfam" id="PF00063">
    <property type="entry name" value="Myosin_head"/>
    <property type="match status" value="2"/>
</dbReference>
<dbReference type="InterPro" id="IPR002928">
    <property type="entry name" value="Myosin_tail"/>
</dbReference>
<comment type="similarity">
    <text evidence="3">Belongs to the TRAFAC class myosin-kinesin ATPase superfamily. Myosin family.</text>
</comment>
<protein>
    <recommendedName>
        <fullName evidence="5">Myosin motor domain-containing protein</fullName>
    </recommendedName>
</protein>
<dbReference type="AlphaFoldDB" id="A0A4U1F4F0"/>